<evidence type="ECO:0000313" key="2">
    <source>
        <dbReference type="EMBL" id="AEO62232.1"/>
    </source>
</evidence>
<feature type="non-terminal residue" evidence="2">
    <location>
        <position position="1"/>
    </location>
</feature>
<protein>
    <submittedName>
        <fullName evidence="2">Uncharacterized protein</fullName>
    </submittedName>
</protein>
<evidence type="ECO:0000256" key="1">
    <source>
        <dbReference type="SAM" id="MobiDB-lite"/>
    </source>
</evidence>
<dbReference type="Proteomes" id="UP000008181">
    <property type="component" value="Chromosome 1"/>
</dbReference>
<sequence length="573" mass="61536">DLKTVFLCAKIKQLRSAVLANATGIRQLSDAIDKEQQVVRDLVGRIEVHKKRLRLEEAKKEYEERLERAAPWRDLTPWSVELPRAPIRRSPRPVRRELPELPLHAAARAAREIQPIYPQVAPNFAPGPLFPPLQHWCPQEALVPAPAPAPETIPFQHAVLAPPAEPETVDIVMVDAPDWVEDEDEVMDVSMVDIEMADAPYEPLLCQGSPTPALSALPPCFSPVSTDLADAAMEVEQEPPRLTFPTLPAADAAAFVPPPTPKDNAQLPVATSGSRPSSSLVPPTEPRLSDDNCAMVEQPAPAPEPEASLPAAAFQFSAAAFSAPTPTSTDDGPAPFIFGLTAPAHTQSTAPAAEPATISFSFEAREPLETRGAAKSKSRPGRRQQARSAAAASARAARLVAAQSVAPQSSQAPEAATASPQQPSSPRDKGKGKASTPPPEAEPTRVATPPEAPSAFVDDLMPGEILRSVCEDLIVAGAAFMNASPAVQCGKLSPSWVKRWQQSALVHVGEELGPNIDELEFEHDEAAATVKRLLHYSFLRFPDGPDTEDKNAVFRHMKELAAEEGLDLGRIEV</sequence>
<dbReference type="RefSeq" id="XP_003648568.1">
    <property type="nucleotide sequence ID" value="XM_003648520.1"/>
</dbReference>
<dbReference type="AlphaFoldDB" id="G2QWM2"/>
<gene>
    <name evidence="2" type="ORF">THITE_2039153</name>
</gene>
<proteinExistence type="predicted"/>
<feature type="region of interest" description="Disordered" evidence="1">
    <location>
        <begin position="252"/>
        <end position="306"/>
    </location>
</feature>
<feature type="compositionally biased region" description="Low complexity" evidence="1">
    <location>
        <begin position="386"/>
        <end position="425"/>
    </location>
</feature>
<reference evidence="2 3" key="1">
    <citation type="journal article" date="2011" name="Nat. Biotechnol.">
        <title>Comparative genomic analysis of the thermophilic biomass-degrading fungi Myceliophthora thermophila and Thielavia terrestris.</title>
        <authorList>
            <person name="Berka R.M."/>
            <person name="Grigoriev I.V."/>
            <person name="Otillar R."/>
            <person name="Salamov A."/>
            <person name="Grimwood J."/>
            <person name="Reid I."/>
            <person name="Ishmael N."/>
            <person name="John T."/>
            <person name="Darmond C."/>
            <person name="Moisan M.-C."/>
            <person name="Henrissat B."/>
            <person name="Coutinho P.M."/>
            <person name="Lombard V."/>
            <person name="Natvig D.O."/>
            <person name="Lindquist E."/>
            <person name="Schmutz J."/>
            <person name="Lucas S."/>
            <person name="Harris P."/>
            <person name="Powlowski J."/>
            <person name="Bellemare A."/>
            <person name="Taylor D."/>
            <person name="Butler G."/>
            <person name="de Vries R.P."/>
            <person name="Allijn I.E."/>
            <person name="van den Brink J."/>
            <person name="Ushinsky S."/>
            <person name="Storms R."/>
            <person name="Powell A.J."/>
            <person name="Paulsen I.T."/>
            <person name="Elbourne L.D.H."/>
            <person name="Baker S.E."/>
            <person name="Magnuson J."/>
            <person name="LaBoissiere S."/>
            <person name="Clutterbuck A.J."/>
            <person name="Martinez D."/>
            <person name="Wogulis M."/>
            <person name="de Leon A.L."/>
            <person name="Rey M.W."/>
            <person name="Tsang A."/>
        </authorList>
    </citation>
    <scope>NUCLEOTIDE SEQUENCE [LARGE SCALE GENOMIC DNA]</scope>
    <source>
        <strain evidence="3">ATCC 38088 / NRRL 8126</strain>
    </source>
</reference>
<dbReference type="OrthoDB" id="4588404at2759"/>
<evidence type="ECO:0000313" key="3">
    <source>
        <dbReference type="Proteomes" id="UP000008181"/>
    </source>
</evidence>
<accession>G2QWM2</accession>
<dbReference type="EMBL" id="CP003009">
    <property type="protein sequence ID" value="AEO62232.1"/>
    <property type="molecule type" value="Genomic_DNA"/>
</dbReference>
<feature type="compositionally biased region" description="Basic residues" evidence="1">
    <location>
        <begin position="374"/>
        <end position="385"/>
    </location>
</feature>
<dbReference type="GeneID" id="11521339"/>
<name>G2QWM2_THETT</name>
<dbReference type="KEGG" id="ttt:THITE_2039153"/>
<keyword evidence="3" id="KW-1185">Reference proteome</keyword>
<organism evidence="2 3">
    <name type="scientific">Thermothielavioides terrestris (strain ATCC 38088 / NRRL 8126)</name>
    <name type="common">Thielavia terrestris</name>
    <dbReference type="NCBI Taxonomy" id="578455"/>
    <lineage>
        <taxon>Eukaryota</taxon>
        <taxon>Fungi</taxon>
        <taxon>Dikarya</taxon>
        <taxon>Ascomycota</taxon>
        <taxon>Pezizomycotina</taxon>
        <taxon>Sordariomycetes</taxon>
        <taxon>Sordariomycetidae</taxon>
        <taxon>Sordariales</taxon>
        <taxon>Chaetomiaceae</taxon>
        <taxon>Thermothielavioides</taxon>
        <taxon>Thermothielavioides terrestris</taxon>
    </lineage>
</organism>
<dbReference type="eggNOG" id="ENOG502TBVC">
    <property type="taxonomic scope" value="Eukaryota"/>
</dbReference>
<feature type="compositionally biased region" description="Polar residues" evidence="1">
    <location>
        <begin position="269"/>
        <end position="281"/>
    </location>
</feature>
<feature type="region of interest" description="Disordered" evidence="1">
    <location>
        <begin position="363"/>
        <end position="456"/>
    </location>
</feature>
<dbReference type="HOGENOM" id="CLU_476177_0_0_1"/>